<evidence type="ECO:0000256" key="1">
    <source>
        <dbReference type="ARBA" id="ARBA00004141"/>
    </source>
</evidence>
<keyword evidence="6" id="KW-0406">Ion transport</keyword>
<feature type="transmembrane region" description="Helical" evidence="9">
    <location>
        <begin position="120"/>
        <end position="141"/>
    </location>
</feature>
<name>A0A2U1NW76_ARTAN</name>
<sequence>MAGNARIKERLLSRKDGYSSFFSENVHNDDTNNSLLGRISKKWDNVQLFLIKVYEMGRSDPRHIIFGVKSGLALAFVSILIFLKEPFSYISKNSIWAIFTVILVFEFSVGSTLSKGFNEALGAFFAAILALGIAQASVWWAGDWHEFVVIISIFIAGSVTSYVKMHPSMKPYEYGFRVSMLTFTIVLDSGTSHFIRTAFYRFILVVVGASIGLIVNICIYPIWSGEDLHKLVVKNFRGVAISLEECVKRYLQNVEYERIPSKKILLYQAADDPLCTGYRGALGFATWEPPHGRYKMLRYPWGQFLKVSGALRHCAFPVMAMHECILSEIQPAAELRVMFKKEIHMVGMEGAKVLQELGNKLEKLEKLSTCVDLLEKVHEAAEELQMLIDKKSHHLVNSEKWAGVRRQKEFEDLQDLKDEETMDSSHNLKPCHTSSHHITNMSINHSCFGNSEEELLQWPSRVSLLGDAILNEREVRTYESASALSLTNFTSSLIDFVARLQNLLNSFQELSDKARFSEPTN</sequence>
<dbReference type="GO" id="GO:0015743">
    <property type="term" value="P:malate transport"/>
    <property type="evidence" value="ECO:0007669"/>
    <property type="project" value="InterPro"/>
</dbReference>
<protein>
    <submittedName>
        <fullName evidence="10">Aluminum activated malate transporter family protein</fullName>
    </submittedName>
</protein>
<keyword evidence="11" id="KW-1185">Reference proteome</keyword>
<feature type="transmembrane region" description="Helical" evidence="9">
    <location>
        <begin position="201"/>
        <end position="223"/>
    </location>
</feature>
<dbReference type="Proteomes" id="UP000245207">
    <property type="component" value="Unassembled WGS sequence"/>
</dbReference>
<evidence type="ECO:0000256" key="2">
    <source>
        <dbReference type="ARBA" id="ARBA00007079"/>
    </source>
</evidence>
<gene>
    <name evidence="10" type="ORF">CTI12_AA221570</name>
</gene>
<comment type="subcellular location">
    <subcellularLocation>
        <location evidence="1">Membrane</location>
        <topology evidence="1">Multi-pass membrane protein</topology>
    </subcellularLocation>
</comment>
<comment type="similarity">
    <text evidence="2">Belongs to the aromatic acid exporter (TC 2.A.85) family.</text>
</comment>
<reference evidence="10 11" key="1">
    <citation type="journal article" date="2018" name="Mol. Plant">
        <title>The genome of Artemisia annua provides insight into the evolution of Asteraceae family and artemisinin biosynthesis.</title>
        <authorList>
            <person name="Shen Q."/>
            <person name="Zhang L."/>
            <person name="Liao Z."/>
            <person name="Wang S."/>
            <person name="Yan T."/>
            <person name="Shi P."/>
            <person name="Liu M."/>
            <person name="Fu X."/>
            <person name="Pan Q."/>
            <person name="Wang Y."/>
            <person name="Lv Z."/>
            <person name="Lu X."/>
            <person name="Zhang F."/>
            <person name="Jiang W."/>
            <person name="Ma Y."/>
            <person name="Chen M."/>
            <person name="Hao X."/>
            <person name="Li L."/>
            <person name="Tang Y."/>
            <person name="Lv G."/>
            <person name="Zhou Y."/>
            <person name="Sun X."/>
            <person name="Brodelius P.E."/>
            <person name="Rose J.K.C."/>
            <person name="Tang K."/>
        </authorList>
    </citation>
    <scope>NUCLEOTIDE SEQUENCE [LARGE SCALE GENOMIC DNA]</scope>
    <source>
        <strain evidence="11">cv. Huhao1</strain>
        <tissue evidence="10">Leaf</tissue>
    </source>
</reference>
<dbReference type="STRING" id="35608.A0A2U1NW76"/>
<keyword evidence="4 9" id="KW-0812">Transmembrane</keyword>
<feature type="transmembrane region" description="Helical" evidence="9">
    <location>
        <begin position="95"/>
        <end position="113"/>
    </location>
</feature>
<comment type="caution">
    <text evidence="10">The sequence shown here is derived from an EMBL/GenBank/DDBJ whole genome shotgun (WGS) entry which is preliminary data.</text>
</comment>
<proteinExistence type="inferred from homology"/>
<dbReference type="PANTHER" id="PTHR31086">
    <property type="entry name" value="ALUMINUM-ACTIVATED MALATE TRANSPORTER 10"/>
    <property type="match status" value="1"/>
</dbReference>
<evidence type="ECO:0000256" key="6">
    <source>
        <dbReference type="ARBA" id="ARBA00023065"/>
    </source>
</evidence>
<evidence type="ECO:0000256" key="5">
    <source>
        <dbReference type="ARBA" id="ARBA00022989"/>
    </source>
</evidence>
<dbReference type="EMBL" id="PKPP01002083">
    <property type="protein sequence ID" value="PWA77738.1"/>
    <property type="molecule type" value="Genomic_DNA"/>
</dbReference>
<dbReference type="OrthoDB" id="68611at2759"/>
<evidence type="ECO:0000256" key="9">
    <source>
        <dbReference type="SAM" id="Phobius"/>
    </source>
</evidence>
<keyword evidence="7 9" id="KW-0472">Membrane</keyword>
<keyword evidence="3" id="KW-0813">Transport</keyword>
<organism evidence="10 11">
    <name type="scientific">Artemisia annua</name>
    <name type="common">Sweet wormwood</name>
    <dbReference type="NCBI Taxonomy" id="35608"/>
    <lineage>
        <taxon>Eukaryota</taxon>
        <taxon>Viridiplantae</taxon>
        <taxon>Streptophyta</taxon>
        <taxon>Embryophyta</taxon>
        <taxon>Tracheophyta</taxon>
        <taxon>Spermatophyta</taxon>
        <taxon>Magnoliopsida</taxon>
        <taxon>eudicotyledons</taxon>
        <taxon>Gunneridae</taxon>
        <taxon>Pentapetalae</taxon>
        <taxon>asterids</taxon>
        <taxon>campanulids</taxon>
        <taxon>Asterales</taxon>
        <taxon>Asteraceae</taxon>
        <taxon>Asteroideae</taxon>
        <taxon>Anthemideae</taxon>
        <taxon>Artemisiinae</taxon>
        <taxon>Artemisia</taxon>
    </lineage>
</organism>
<evidence type="ECO:0000313" key="11">
    <source>
        <dbReference type="Proteomes" id="UP000245207"/>
    </source>
</evidence>
<keyword evidence="5 9" id="KW-1133">Transmembrane helix</keyword>
<dbReference type="GO" id="GO:0016020">
    <property type="term" value="C:membrane"/>
    <property type="evidence" value="ECO:0007669"/>
    <property type="project" value="UniProtKB-SubCell"/>
</dbReference>
<feature type="transmembrane region" description="Helical" evidence="9">
    <location>
        <begin position="147"/>
        <end position="163"/>
    </location>
</feature>
<keyword evidence="8" id="KW-0407">Ion channel</keyword>
<dbReference type="InterPro" id="IPR020966">
    <property type="entry name" value="ALMT"/>
</dbReference>
<dbReference type="AlphaFoldDB" id="A0A2U1NW76"/>
<evidence type="ECO:0000256" key="7">
    <source>
        <dbReference type="ARBA" id="ARBA00023136"/>
    </source>
</evidence>
<accession>A0A2U1NW76</accession>
<evidence type="ECO:0000256" key="4">
    <source>
        <dbReference type="ARBA" id="ARBA00022692"/>
    </source>
</evidence>
<evidence type="ECO:0000256" key="3">
    <source>
        <dbReference type="ARBA" id="ARBA00022448"/>
    </source>
</evidence>
<dbReference type="GO" id="GO:0034220">
    <property type="term" value="P:monoatomic ion transmembrane transport"/>
    <property type="evidence" value="ECO:0007669"/>
    <property type="project" value="UniProtKB-KW"/>
</dbReference>
<dbReference type="Pfam" id="PF11744">
    <property type="entry name" value="ALMT"/>
    <property type="match status" value="1"/>
</dbReference>
<evidence type="ECO:0000313" key="10">
    <source>
        <dbReference type="EMBL" id="PWA77738.1"/>
    </source>
</evidence>
<feature type="transmembrane region" description="Helical" evidence="9">
    <location>
        <begin position="64"/>
        <end position="83"/>
    </location>
</feature>
<evidence type="ECO:0000256" key="8">
    <source>
        <dbReference type="ARBA" id="ARBA00023303"/>
    </source>
</evidence>